<dbReference type="Proteomes" id="UP001458946">
    <property type="component" value="Unassembled WGS sequence"/>
</dbReference>
<evidence type="ECO:0000313" key="3">
    <source>
        <dbReference type="Proteomes" id="UP001458946"/>
    </source>
</evidence>
<sequence>MLEHSKTTKAAKAPLQPQLSPQPAAPTLSPAEQQAVAVQRFALRPTAVQRAAAKPVLSAIKLQRQEEQRLS</sequence>
<organism evidence="2 3">
    <name type="scientific">Deinococcus xinjiangensis</name>
    <dbReference type="NCBI Taxonomy" id="457454"/>
    <lineage>
        <taxon>Bacteria</taxon>
        <taxon>Thermotogati</taxon>
        <taxon>Deinococcota</taxon>
        <taxon>Deinococci</taxon>
        <taxon>Deinococcales</taxon>
        <taxon>Deinococcaceae</taxon>
        <taxon>Deinococcus</taxon>
    </lineage>
</organism>
<dbReference type="EMBL" id="BAABRN010000101">
    <property type="protein sequence ID" value="GAA5504267.1"/>
    <property type="molecule type" value="Genomic_DNA"/>
</dbReference>
<gene>
    <name evidence="2" type="ORF">Dxin01_04036</name>
</gene>
<proteinExistence type="predicted"/>
<feature type="region of interest" description="Disordered" evidence="1">
    <location>
        <begin position="1"/>
        <end position="32"/>
    </location>
</feature>
<dbReference type="RefSeq" id="WP_353544234.1">
    <property type="nucleotide sequence ID" value="NZ_BAABRN010000101.1"/>
</dbReference>
<accession>A0ABP9VGD1</accession>
<name>A0ABP9VGD1_9DEIO</name>
<protein>
    <submittedName>
        <fullName evidence="2">Uncharacterized protein</fullName>
    </submittedName>
</protein>
<evidence type="ECO:0000256" key="1">
    <source>
        <dbReference type="SAM" id="MobiDB-lite"/>
    </source>
</evidence>
<comment type="caution">
    <text evidence="2">The sequence shown here is derived from an EMBL/GenBank/DDBJ whole genome shotgun (WGS) entry which is preliminary data.</text>
</comment>
<keyword evidence="3" id="KW-1185">Reference proteome</keyword>
<reference evidence="2 3" key="1">
    <citation type="submission" date="2024-02" db="EMBL/GenBank/DDBJ databases">
        <title>Deinococcus xinjiangensis NBRC 107630.</title>
        <authorList>
            <person name="Ichikawa N."/>
            <person name="Katano-Makiyama Y."/>
            <person name="Hidaka K."/>
        </authorList>
    </citation>
    <scope>NUCLEOTIDE SEQUENCE [LARGE SCALE GENOMIC DNA]</scope>
    <source>
        <strain evidence="2 3">NBRC 107630</strain>
    </source>
</reference>
<feature type="compositionally biased region" description="Low complexity" evidence="1">
    <location>
        <begin position="10"/>
        <end position="28"/>
    </location>
</feature>
<evidence type="ECO:0000313" key="2">
    <source>
        <dbReference type="EMBL" id="GAA5504267.1"/>
    </source>
</evidence>